<dbReference type="Gene3D" id="1.20.1600.10">
    <property type="entry name" value="Outer membrane efflux proteins (OEP)"/>
    <property type="match status" value="1"/>
</dbReference>
<keyword evidence="2" id="KW-0732">Signal</keyword>
<proteinExistence type="inferred from homology"/>
<dbReference type="RefSeq" id="WP_123657002.1">
    <property type="nucleotide sequence ID" value="NZ_AYKG01000003.1"/>
</dbReference>
<keyword evidence="4" id="KW-1185">Reference proteome</keyword>
<dbReference type="EMBL" id="AYKG01000003">
    <property type="protein sequence ID" value="ROO31960.1"/>
    <property type="molecule type" value="Genomic_DNA"/>
</dbReference>
<dbReference type="InParanoid" id="A0A423Q164"/>
<evidence type="ECO:0000256" key="2">
    <source>
        <dbReference type="RuleBase" id="RU362097"/>
    </source>
</evidence>
<dbReference type="Proteomes" id="UP000285310">
    <property type="component" value="Unassembled WGS sequence"/>
</dbReference>
<dbReference type="PROSITE" id="PS51257">
    <property type="entry name" value="PROKAR_LIPOPROTEIN"/>
    <property type="match status" value="1"/>
</dbReference>
<dbReference type="PANTHER" id="PTHR30203:SF25">
    <property type="entry name" value="OUTER MEMBRANE PROTEIN-RELATED"/>
    <property type="match status" value="1"/>
</dbReference>
<dbReference type="SUPFAM" id="SSF56954">
    <property type="entry name" value="Outer membrane efflux proteins (OEP)"/>
    <property type="match status" value="1"/>
</dbReference>
<organism evidence="3 4">
    <name type="scientific">Salinisphaera japonica YTM-1</name>
    <dbReference type="NCBI Taxonomy" id="1209778"/>
    <lineage>
        <taxon>Bacteria</taxon>
        <taxon>Pseudomonadati</taxon>
        <taxon>Pseudomonadota</taxon>
        <taxon>Gammaproteobacteria</taxon>
        <taxon>Salinisphaerales</taxon>
        <taxon>Salinisphaeraceae</taxon>
        <taxon>Salinisphaera</taxon>
    </lineage>
</organism>
<dbReference type="Pfam" id="PF02321">
    <property type="entry name" value="OEP"/>
    <property type="match status" value="2"/>
</dbReference>
<dbReference type="OrthoDB" id="9770517at2"/>
<keyword evidence="2" id="KW-1134">Transmembrane beta strand</keyword>
<keyword evidence="2" id="KW-0812">Transmembrane</keyword>
<name>A0A423Q164_9GAMM</name>
<comment type="similarity">
    <text evidence="1 2">Belongs to the outer membrane factor (OMF) (TC 1.B.17) family.</text>
</comment>
<dbReference type="AlphaFoldDB" id="A0A423Q164"/>
<evidence type="ECO:0000313" key="4">
    <source>
        <dbReference type="Proteomes" id="UP000285310"/>
    </source>
</evidence>
<comment type="caution">
    <text evidence="3">The sequence shown here is derived from an EMBL/GenBank/DDBJ whole genome shotgun (WGS) entry which is preliminary data.</text>
</comment>
<protein>
    <submittedName>
        <fullName evidence="3">RND transporter</fullName>
    </submittedName>
</protein>
<dbReference type="InterPro" id="IPR003423">
    <property type="entry name" value="OMP_efflux"/>
</dbReference>
<dbReference type="GO" id="GO:0009279">
    <property type="term" value="C:cell outer membrane"/>
    <property type="evidence" value="ECO:0007669"/>
    <property type="project" value="UniProtKB-SubCell"/>
</dbReference>
<evidence type="ECO:0000256" key="1">
    <source>
        <dbReference type="ARBA" id="ARBA00007613"/>
    </source>
</evidence>
<gene>
    <name evidence="3" type="ORF">SAJA_02115</name>
</gene>
<dbReference type="GO" id="GO:0015562">
    <property type="term" value="F:efflux transmembrane transporter activity"/>
    <property type="evidence" value="ECO:0007669"/>
    <property type="project" value="InterPro"/>
</dbReference>
<feature type="signal peptide" evidence="2">
    <location>
        <begin position="1"/>
        <end position="17"/>
    </location>
</feature>
<dbReference type="Gene3D" id="2.20.200.10">
    <property type="entry name" value="Outer membrane efflux proteins (OEP)"/>
    <property type="match status" value="1"/>
</dbReference>
<keyword evidence="2" id="KW-0472">Membrane</keyword>
<evidence type="ECO:0000313" key="3">
    <source>
        <dbReference type="EMBL" id="ROO31960.1"/>
    </source>
</evidence>
<dbReference type="InterPro" id="IPR010131">
    <property type="entry name" value="MdtP/NodT-like"/>
</dbReference>
<sequence>MSLFRIVLTLGSLTALAGCAVGPDYERPELALDESYSPQIAGSTGPGTSAPVDDAALIRWWNQFDDPALSRYMRLALAQNLNLAQARARVTQARAVVGGATADLLPSANVSGQAARAYQSVETQLGRVLNTIPTYERYNDNYEANLTASWDLDLFGGLRRARQAALADYEASMAGVAATRLGVAAEVADTYMVLRGVQQRLDIAQQKLNTQRELLRLTRKLSDHGLIPEAQTDQQAARVAQTRAALPVLRAARDQATNGLDVLLGVPPGTYRNDFASTHDIPRAPALNAMGSPRDLLTRRPDLMIAERRLMAANARIGAAIAQYYPSISLTGLIGTATTIGGSNLFSDGATQAAGAVGLRWRLFDFGRINAQIKAARGRNAEMLAAYRQTALQATQDVENAVSALTNRQEQSATLASGVASLDRARAARQKAYERGVASQIDVLQVDARLLSARDAEVQARVSAAQAAVATFRALGGGWNYLGSAKDS</sequence>
<comment type="subcellular location">
    <subcellularLocation>
        <location evidence="2">Cell outer membrane</location>
        <topology evidence="2">Lipid-anchor</topology>
    </subcellularLocation>
</comment>
<accession>A0A423Q164</accession>
<reference evidence="3 4" key="1">
    <citation type="submission" date="2013-10" db="EMBL/GenBank/DDBJ databases">
        <title>Salinisphaera japonica YTM-1 Genome Sequencing.</title>
        <authorList>
            <person name="Lai Q."/>
            <person name="Li C."/>
            <person name="Shao Z."/>
        </authorList>
    </citation>
    <scope>NUCLEOTIDE SEQUENCE [LARGE SCALE GENOMIC DNA]</scope>
    <source>
        <strain evidence="3 4">YTM-1</strain>
    </source>
</reference>
<keyword evidence="2" id="KW-0564">Palmitate</keyword>
<feature type="chain" id="PRO_5018807965" evidence="2">
    <location>
        <begin position="18"/>
        <end position="488"/>
    </location>
</feature>
<keyword evidence="2" id="KW-0449">Lipoprotein</keyword>
<dbReference type="NCBIfam" id="TIGR01845">
    <property type="entry name" value="outer_NodT"/>
    <property type="match status" value="1"/>
</dbReference>
<dbReference type="PANTHER" id="PTHR30203">
    <property type="entry name" value="OUTER MEMBRANE CATION EFFLUX PROTEIN"/>
    <property type="match status" value="1"/>
</dbReference>